<keyword evidence="1" id="KW-0472">Membrane</keyword>
<evidence type="ECO:0000256" key="1">
    <source>
        <dbReference type="SAM" id="Phobius"/>
    </source>
</evidence>
<dbReference type="PANTHER" id="PTHR41152">
    <property type="entry name" value="AT26438P-RELATED"/>
    <property type="match status" value="1"/>
</dbReference>
<dbReference type="KEGG" id="dmo:Dmoj_GI23716"/>
<evidence type="ECO:0000313" key="4">
    <source>
        <dbReference type="Proteomes" id="UP000009192"/>
    </source>
</evidence>
<dbReference type="AlphaFoldDB" id="B4KCD6"/>
<sequence length="239" mass="27951">MTKLPDRKRQQNIYNRLSTFIITYIQSIYNIIFPHKMRAVLFLFNTLEFAQNAVIAFCHIEVFFSYPLGPAAWTRFAYYLCTIMFYVYTILTVFASINVCTISPISLVKEIIRNVIGFMLYVTLSLIIMHKAEQDLSLWEPSDDYEGLGQLPMDTFRKYMRTQSITALCCAITYLMHATIIIDIYLSDEDIDYAFDDSDDSDSDGYVAIHIYFLGDVVQRNLEQYAWFQEFESGIVRQF</sequence>
<protein>
    <recommendedName>
        <fullName evidence="2">DUF7775 domain-containing protein</fullName>
    </recommendedName>
</protein>
<dbReference type="OrthoDB" id="7789408at2759"/>
<feature type="transmembrane region" description="Helical" evidence="1">
    <location>
        <begin position="111"/>
        <end position="129"/>
    </location>
</feature>
<evidence type="ECO:0000259" key="2">
    <source>
        <dbReference type="Pfam" id="PF24985"/>
    </source>
</evidence>
<dbReference type="Proteomes" id="UP000009192">
    <property type="component" value="Unassembled WGS sequence"/>
</dbReference>
<feature type="transmembrane region" description="Helical" evidence="1">
    <location>
        <begin position="39"/>
        <end position="64"/>
    </location>
</feature>
<keyword evidence="1" id="KW-1133">Transmembrane helix</keyword>
<feature type="transmembrane region" description="Helical" evidence="1">
    <location>
        <begin position="165"/>
        <end position="186"/>
    </location>
</feature>
<reference evidence="3 4" key="1">
    <citation type="journal article" date="2007" name="Nature">
        <title>Evolution of genes and genomes on the Drosophila phylogeny.</title>
        <authorList>
            <consortium name="Drosophila 12 Genomes Consortium"/>
            <person name="Clark A.G."/>
            <person name="Eisen M.B."/>
            <person name="Smith D.R."/>
            <person name="Bergman C.M."/>
            <person name="Oliver B."/>
            <person name="Markow T.A."/>
            <person name="Kaufman T.C."/>
            <person name="Kellis M."/>
            <person name="Gelbart W."/>
            <person name="Iyer V.N."/>
            <person name="Pollard D.A."/>
            <person name="Sackton T.B."/>
            <person name="Larracuente A.M."/>
            <person name="Singh N.D."/>
            <person name="Abad J.P."/>
            <person name="Abt D.N."/>
            <person name="Adryan B."/>
            <person name="Aguade M."/>
            <person name="Akashi H."/>
            <person name="Anderson W.W."/>
            <person name="Aquadro C.F."/>
            <person name="Ardell D.H."/>
            <person name="Arguello R."/>
            <person name="Artieri C.G."/>
            <person name="Barbash D.A."/>
            <person name="Barker D."/>
            <person name="Barsanti P."/>
            <person name="Batterham P."/>
            <person name="Batzoglou S."/>
            <person name="Begun D."/>
            <person name="Bhutkar A."/>
            <person name="Blanco E."/>
            <person name="Bosak S.A."/>
            <person name="Bradley R.K."/>
            <person name="Brand A.D."/>
            <person name="Brent M.R."/>
            <person name="Brooks A.N."/>
            <person name="Brown R.H."/>
            <person name="Butlin R.K."/>
            <person name="Caggese C."/>
            <person name="Calvi B.R."/>
            <person name="Bernardo de Carvalho A."/>
            <person name="Caspi A."/>
            <person name="Castrezana S."/>
            <person name="Celniker S.E."/>
            <person name="Chang J.L."/>
            <person name="Chapple C."/>
            <person name="Chatterji S."/>
            <person name="Chinwalla A."/>
            <person name="Civetta A."/>
            <person name="Clifton S.W."/>
            <person name="Comeron J.M."/>
            <person name="Costello J.C."/>
            <person name="Coyne J.A."/>
            <person name="Daub J."/>
            <person name="David R.G."/>
            <person name="Delcher A.L."/>
            <person name="Delehaunty K."/>
            <person name="Do C.B."/>
            <person name="Ebling H."/>
            <person name="Edwards K."/>
            <person name="Eickbush T."/>
            <person name="Evans J.D."/>
            <person name="Filipski A."/>
            <person name="Findeiss S."/>
            <person name="Freyhult E."/>
            <person name="Fulton L."/>
            <person name="Fulton R."/>
            <person name="Garcia A.C."/>
            <person name="Gardiner A."/>
            <person name="Garfield D.A."/>
            <person name="Garvin B.E."/>
            <person name="Gibson G."/>
            <person name="Gilbert D."/>
            <person name="Gnerre S."/>
            <person name="Godfrey J."/>
            <person name="Good R."/>
            <person name="Gotea V."/>
            <person name="Gravely B."/>
            <person name="Greenberg A.J."/>
            <person name="Griffiths-Jones S."/>
            <person name="Gross S."/>
            <person name="Guigo R."/>
            <person name="Gustafson E.A."/>
            <person name="Haerty W."/>
            <person name="Hahn M.W."/>
            <person name="Halligan D.L."/>
            <person name="Halpern A.L."/>
            <person name="Halter G.M."/>
            <person name="Han M.V."/>
            <person name="Heger A."/>
            <person name="Hillier L."/>
            <person name="Hinrichs A.S."/>
            <person name="Holmes I."/>
            <person name="Hoskins R.A."/>
            <person name="Hubisz M.J."/>
            <person name="Hultmark D."/>
            <person name="Huntley M.A."/>
            <person name="Jaffe D.B."/>
            <person name="Jagadeeshan S."/>
            <person name="Jeck W.R."/>
            <person name="Johnson J."/>
            <person name="Jones C.D."/>
            <person name="Jordan W.C."/>
            <person name="Karpen G.H."/>
            <person name="Kataoka E."/>
            <person name="Keightley P.D."/>
            <person name="Kheradpour P."/>
            <person name="Kirkness E.F."/>
            <person name="Koerich L.B."/>
            <person name="Kristiansen K."/>
            <person name="Kudrna D."/>
            <person name="Kulathinal R.J."/>
            <person name="Kumar S."/>
            <person name="Kwok R."/>
            <person name="Lander E."/>
            <person name="Langley C.H."/>
            <person name="Lapoint R."/>
            <person name="Lazzaro B.P."/>
            <person name="Lee S.J."/>
            <person name="Levesque L."/>
            <person name="Li R."/>
            <person name="Lin C.F."/>
            <person name="Lin M.F."/>
            <person name="Lindblad-Toh K."/>
            <person name="Llopart A."/>
            <person name="Long M."/>
            <person name="Low L."/>
            <person name="Lozovsky E."/>
            <person name="Lu J."/>
            <person name="Luo M."/>
            <person name="Machado C.A."/>
            <person name="Makalowski W."/>
            <person name="Marzo M."/>
            <person name="Matsuda M."/>
            <person name="Matzkin L."/>
            <person name="McAllister B."/>
            <person name="McBride C.S."/>
            <person name="McKernan B."/>
            <person name="McKernan K."/>
            <person name="Mendez-Lago M."/>
            <person name="Minx P."/>
            <person name="Mollenhauer M.U."/>
            <person name="Montooth K."/>
            <person name="Mount S.M."/>
            <person name="Mu X."/>
            <person name="Myers E."/>
            <person name="Negre B."/>
            <person name="Newfeld S."/>
            <person name="Nielsen R."/>
            <person name="Noor M.A."/>
            <person name="O'Grady P."/>
            <person name="Pachter L."/>
            <person name="Papaceit M."/>
            <person name="Parisi M.J."/>
            <person name="Parisi M."/>
            <person name="Parts L."/>
            <person name="Pedersen J.S."/>
            <person name="Pesole G."/>
            <person name="Phillippy A.M."/>
            <person name="Ponting C.P."/>
            <person name="Pop M."/>
            <person name="Porcelli D."/>
            <person name="Powell J.R."/>
            <person name="Prohaska S."/>
            <person name="Pruitt K."/>
            <person name="Puig M."/>
            <person name="Quesneville H."/>
            <person name="Ram K.R."/>
            <person name="Rand D."/>
            <person name="Rasmussen M.D."/>
            <person name="Reed L.K."/>
            <person name="Reenan R."/>
            <person name="Reily A."/>
            <person name="Remington K.A."/>
            <person name="Rieger T.T."/>
            <person name="Ritchie M.G."/>
            <person name="Robin C."/>
            <person name="Rogers Y.H."/>
            <person name="Rohde C."/>
            <person name="Rozas J."/>
            <person name="Rubenfield M.J."/>
            <person name="Ruiz A."/>
            <person name="Russo S."/>
            <person name="Salzberg S.L."/>
            <person name="Sanchez-Gracia A."/>
            <person name="Saranga D.J."/>
            <person name="Sato H."/>
            <person name="Schaeffer S.W."/>
            <person name="Schatz M.C."/>
            <person name="Schlenke T."/>
            <person name="Schwartz R."/>
            <person name="Segarra C."/>
            <person name="Singh R.S."/>
            <person name="Sirot L."/>
            <person name="Sirota M."/>
            <person name="Sisneros N.B."/>
            <person name="Smith C.D."/>
            <person name="Smith T.F."/>
            <person name="Spieth J."/>
            <person name="Stage D.E."/>
            <person name="Stark A."/>
            <person name="Stephan W."/>
            <person name="Strausberg R.L."/>
            <person name="Strempel S."/>
            <person name="Sturgill D."/>
            <person name="Sutton G."/>
            <person name="Sutton G.G."/>
            <person name="Tao W."/>
            <person name="Teichmann S."/>
            <person name="Tobari Y.N."/>
            <person name="Tomimura Y."/>
            <person name="Tsolas J.M."/>
            <person name="Valente V.L."/>
            <person name="Venter E."/>
            <person name="Venter J.C."/>
            <person name="Vicario S."/>
            <person name="Vieira F.G."/>
            <person name="Vilella A.J."/>
            <person name="Villasante A."/>
            <person name="Walenz B."/>
            <person name="Wang J."/>
            <person name="Wasserman M."/>
            <person name="Watts T."/>
            <person name="Wilson D."/>
            <person name="Wilson R.K."/>
            <person name="Wing R.A."/>
            <person name="Wolfner M.F."/>
            <person name="Wong A."/>
            <person name="Wong G.K."/>
            <person name="Wu C.I."/>
            <person name="Wu G."/>
            <person name="Yamamoto D."/>
            <person name="Yang H.P."/>
            <person name="Yang S.P."/>
            <person name="Yorke J.A."/>
            <person name="Yoshida K."/>
            <person name="Zdobnov E."/>
            <person name="Zhang P."/>
            <person name="Zhang Y."/>
            <person name="Zimin A.V."/>
            <person name="Baldwin J."/>
            <person name="Abdouelleil A."/>
            <person name="Abdulkadir J."/>
            <person name="Abebe A."/>
            <person name="Abera B."/>
            <person name="Abreu J."/>
            <person name="Acer S.C."/>
            <person name="Aftuck L."/>
            <person name="Alexander A."/>
            <person name="An P."/>
            <person name="Anderson E."/>
            <person name="Anderson S."/>
            <person name="Arachi H."/>
            <person name="Azer M."/>
            <person name="Bachantsang P."/>
            <person name="Barry A."/>
            <person name="Bayul T."/>
            <person name="Berlin A."/>
            <person name="Bessette D."/>
            <person name="Bloom T."/>
            <person name="Blye J."/>
            <person name="Boguslavskiy L."/>
            <person name="Bonnet C."/>
            <person name="Boukhgalter B."/>
            <person name="Bourzgui I."/>
            <person name="Brown A."/>
            <person name="Cahill P."/>
            <person name="Channer S."/>
            <person name="Cheshatsang Y."/>
            <person name="Chuda L."/>
            <person name="Citroen M."/>
            <person name="Collymore A."/>
            <person name="Cooke P."/>
            <person name="Costello M."/>
            <person name="D'Aco K."/>
            <person name="Daza R."/>
            <person name="De Haan G."/>
            <person name="DeGray S."/>
            <person name="DeMaso C."/>
            <person name="Dhargay N."/>
            <person name="Dooley K."/>
            <person name="Dooley E."/>
            <person name="Doricent M."/>
            <person name="Dorje P."/>
            <person name="Dorjee K."/>
            <person name="Dupes A."/>
            <person name="Elong R."/>
            <person name="Falk J."/>
            <person name="Farina A."/>
            <person name="Faro S."/>
            <person name="Ferguson D."/>
            <person name="Fisher S."/>
            <person name="Foley C.D."/>
            <person name="Franke A."/>
            <person name="Friedrich D."/>
            <person name="Gadbois L."/>
            <person name="Gearin G."/>
            <person name="Gearin C.R."/>
            <person name="Giannoukos G."/>
            <person name="Goode T."/>
            <person name="Graham J."/>
            <person name="Grandbois E."/>
            <person name="Grewal S."/>
            <person name="Gyaltsen K."/>
            <person name="Hafez N."/>
            <person name="Hagos B."/>
            <person name="Hall J."/>
            <person name="Henson C."/>
            <person name="Hollinger A."/>
            <person name="Honan T."/>
            <person name="Huard M.D."/>
            <person name="Hughes L."/>
            <person name="Hurhula B."/>
            <person name="Husby M.E."/>
            <person name="Kamat A."/>
            <person name="Kanga B."/>
            <person name="Kashin S."/>
            <person name="Khazanovich D."/>
            <person name="Kisner P."/>
            <person name="Lance K."/>
            <person name="Lara M."/>
            <person name="Lee W."/>
            <person name="Lennon N."/>
            <person name="Letendre F."/>
            <person name="LeVine R."/>
            <person name="Lipovsky A."/>
            <person name="Liu X."/>
            <person name="Liu J."/>
            <person name="Liu S."/>
            <person name="Lokyitsang T."/>
            <person name="Lokyitsang Y."/>
            <person name="Lubonja R."/>
            <person name="Lui A."/>
            <person name="MacDonald P."/>
            <person name="Magnisalis V."/>
            <person name="Maru K."/>
            <person name="Matthews C."/>
            <person name="McCusker W."/>
            <person name="McDonough S."/>
            <person name="Mehta T."/>
            <person name="Meldrim J."/>
            <person name="Meneus L."/>
            <person name="Mihai O."/>
            <person name="Mihalev A."/>
            <person name="Mihova T."/>
            <person name="Mittelman R."/>
            <person name="Mlenga V."/>
            <person name="Montmayeur A."/>
            <person name="Mulrain L."/>
            <person name="Navidi A."/>
            <person name="Naylor J."/>
            <person name="Negash T."/>
            <person name="Nguyen T."/>
            <person name="Nguyen N."/>
            <person name="Nicol R."/>
            <person name="Norbu C."/>
            <person name="Norbu N."/>
            <person name="Novod N."/>
            <person name="O'Neill B."/>
            <person name="Osman S."/>
            <person name="Markiewicz E."/>
            <person name="Oyono O.L."/>
            <person name="Patti C."/>
            <person name="Phunkhang P."/>
            <person name="Pierre F."/>
            <person name="Priest M."/>
            <person name="Raghuraman S."/>
            <person name="Rege F."/>
            <person name="Reyes R."/>
            <person name="Rise C."/>
            <person name="Rogov P."/>
            <person name="Ross K."/>
            <person name="Ryan E."/>
            <person name="Settipalli S."/>
            <person name="Shea T."/>
            <person name="Sherpa N."/>
            <person name="Shi L."/>
            <person name="Shih D."/>
            <person name="Sparrow T."/>
            <person name="Spaulding J."/>
            <person name="Stalker J."/>
            <person name="Stange-Thomann N."/>
            <person name="Stavropoulos S."/>
            <person name="Stone C."/>
            <person name="Strader C."/>
            <person name="Tesfaye S."/>
            <person name="Thomson T."/>
            <person name="Thoulutsang Y."/>
            <person name="Thoulutsang D."/>
            <person name="Topham K."/>
            <person name="Topping I."/>
            <person name="Tsamla T."/>
            <person name="Vassiliev H."/>
            <person name="Vo A."/>
            <person name="Wangchuk T."/>
            <person name="Wangdi T."/>
            <person name="Weiand M."/>
            <person name="Wilkinson J."/>
            <person name="Wilson A."/>
            <person name="Yadav S."/>
            <person name="Young G."/>
            <person name="Yu Q."/>
            <person name="Zembek L."/>
            <person name="Zhong D."/>
            <person name="Zimmer A."/>
            <person name="Zwirko Z."/>
            <person name="Jaffe D.B."/>
            <person name="Alvarez P."/>
            <person name="Brockman W."/>
            <person name="Butler J."/>
            <person name="Chin C."/>
            <person name="Gnerre S."/>
            <person name="Grabherr M."/>
            <person name="Kleber M."/>
            <person name="Mauceli E."/>
            <person name="MacCallum I."/>
        </authorList>
    </citation>
    <scope>NUCLEOTIDE SEQUENCE [LARGE SCALE GENOMIC DNA]</scope>
    <source>
        <strain evidence="4">Tucson 15081-1352.22</strain>
    </source>
</reference>
<gene>
    <name evidence="3" type="primary">Dmoj\GI23716</name>
    <name evidence="3" type="ORF">Dmoj_GI23716</name>
</gene>
<dbReference type="Pfam" id="PF24985">
    <property type="entry name" value="DUF7775"/>
    <property type="match status" value="1"/>
</dbReference>
<dbReference type="HOGENOM" id="CLU_1251833_0_0_1"/>
<organism evidence="3 4">
    <name type="scientific">Drosophila mojavensis</name>
    <name type="common">Fruit fly</name>
    <dbReference type="NCBI Taxonomy" id="7230"/>
    <lineage>
        <taxon>Eukaryota</taxon>
        <taxon>Metazoa</taxon>
        <taxon>Ecdysozoa</taxon>
        <taxon>Arthropoda</taxon>
        <taxon>Hexapoda</taxon>
        <taxon>Insecta</taxon>
        <taxon>Pterygota</taxon>
        <taxon>Neoptera</taxon>
        <taxon>Endopterygota</taxon>
        <taxon>Diptera</taxon>
        <taxon>Brachycera</taxon>
        <taxon>Muscomorpha</taxon>
        <taxon>Ephydroidea</taxon>
        <taxon>Drosophilidae</taxon>
        <taxon>Drosophila</taxon>
    </lineage>
</organism>
<dbReference type="EMBL" id="CH933806">
    <property type="protein sequence ID" value="EDW13745.2"/>
    <property type="molecule type" value="Genomic_DNA"/>
</dbReference>
<name>B4KCD6_DROMO</name>
<dbReference type="InterPro" id="IPR056677">
    <property type="entry name" value="DUF7775"/>
</dbReference>
<feature type="transmembrane region" description="Helical" evidence="1">
    <location>
        <begin position="12"/>
        <end position="33"/>
    </location>
</feature>
<accession>B4KCD6</accession>
<keyword evidence="1" id="KW-0812">Transmembrane</keyword>
<feature type="domain" description="DUF7775" evidence="2">
    <location>
        <begin position="38"/>
        <end position="187"/>
    </location>
</feature>
<feature type="transmembrane region" description="Helical" evidence="1">
    <location>
        <begin position="76"/>
        <end position="99"/>
    </location>
</feature>
<keyword evidence="4" id="KW-1185">Reference proteome</keyword>
<dbReference type="InParanoid" id="B4KCD6"/>
<dbReference type="PANTHER" id="PTHR41152:SF8">
    <property type="entry name" value="AT26438P-RELATED"/>
    <property type="match status" value="1"/>
</dbReference>
<evidence type="ECO:0000313" key="3">
    <source>
        <dbReference type="EMBL" id="EDW13745.2"/>
    </source>
</evidence>
<proteinExistence type="predicted"/>